<sequence length="238" mass="27398">MRLEAIVPVLIIWLGVICSIIGIGLARQVAKVNAKRTMLEIVQNFSLNSTFTFLTLGIVLLIYIYFPWSKSFNTEVYFLLIVLTIAIPAYITFKYSKEEYESICKNYLEKYDEVKVANFKNSDHFRFTFFKSLFANLAPLTGTITVDVVFLNIINSIFLANNFKLDFYLEIDLLLIFFVAVCLNSIILLAASLNFLNSINTLFYDNEMLLQAEKPKEGRSNYLERIGAIPKKDPRHPR</sequence>
<dbReference type="EMBL" id="CP097118">
    <property type="protein sequence ID" value="USS88380.1"/>
    <property type="molecule type" value="Genomic_DNA"/>
</dbReference>
<feature type="transmembrane region" description="Helical" evidence="1">
    <location>
        <begin position="45"/>
        <end position="64"/>
    </location>
</feature>
<evidence type="ECO:0008006" key="4">
    <source>
        <dbReference type="Google" id="ProtNLM"/>
    </source>
</evidence>
<name>A0ABY5BTV4_9LACO</name>
<keyword evidence="1" id="KW-1133">Transmembrane helix</keyword>
<evidence type="ECO:0000313" key="3">
    <source>
        <dbReference type="Proteomes" id="UP001057025"/>
    </source>
</evidence>
<feature type="transmembrane region" description="Helical" evidence="1">
    <location>
        <begin position="133"/>
        <end position="154"/>
    </location>
</feature>
<dbReference type="Proteomes" id="UP001057025">
    <property type="component" value="Chromosome"/>
</dbReference>
<accession>A0ABY5BTV4</accession>
<keyword evidence="1" id="KW-0472">Membrane</keyword>
<proteinExistence type="predicted"/>
<reference evidence="2" key="1">
    <citation type="submission" date="2022-05" db="EMBL/GenBank/DDBJ databases">
        <authorList>
            <person name="Oliphant S.A."/>
            <person name="Watson-Haigh N.S."/>
            <person name="Sumby K.M."/>
            <person name="Gardner J.M."/>
            <person name="Jiranek V."/>
        </authorList>
    </citation>
    <scope>NUCLEOTIDE SEQUENCE</scope>
    <source>
        <strain evidence="2">KI11_C11</strain>
    </source>
</reference>
<feature type="transmembrane region" description="Helical" evidence="1">
    <location>
        <begin position="76"/>
        <end position="93"/>
    </location>
</feature>
<evidence type="ECO:0000313" key="2">
    <source>
        <dbReference type="EMBL" id="USS88380.1"/>
    </source>
</evidence>
<evidence type="ECO:0000256" key="1">
    <source>
        <dbReference type="SAM" id="Phobius"/>
    </source>
</evidence>
<feature type="transmembrane region" description="Helical" evidence="1">
    <location>
        <begin position="174"/>
        <end position="196"/>
    </location>
</feature>
<gene>
    <name evidence="2" type="ORF">M3M39_02570</name>
</gene>
<feature type="transmembrane region" description="Helical" evidence="1">
    <location>
        <begin position="6"/>
        <end position="25"/>
    </location>
</feature>
<protein>
    <recommendedName>
        <fullName evidence="4">ABC transmembrane type-1 domain-containing protein</fullName>
    </recommendedName>
</protein>
<keyword evidence="3" id="KW-1185">Reference proteome</keyword>
<organism evidence="2 3">
    <name type="scientific">Fructilactobacillus hinvesii</name>
    <dbReference type="NCBI Taxonomy" id="2940300"/>
    <lineage>
        <taxon>Bacteria</taxon>
        <taxon>Bacillati</taxon>
        <taxon>Bacillota</taxon>
        <taxon>Bacilli</taxon>
        <taxon>Lactobacillales</taxon>
        <taxon>Lactobacillaceae</taxon>
        <taxon>Fructilactobacillus</taxon>
    </lineage>
</organism>
<keyword evidence="1" id="KW-0812">Transmembrane</keyword>
<dbReference type="RefSeq" id="WP_252797666.1">
    <property type="nucleotide sequence ID" value="NZ_CP097118.1"/>
</dbReference>